<dbReference type="GO" id="GO:0000976">
    <property type="term" value="F:transcription cis-regulatory region binding"/>
    <property type="evidence" value="ECO:0007669"/>
    <property type="project" value="TreeGrafter"/>
</dbReference>
<sequence>MTTTAPSPAFRRAEPDARRLSLIEACARVLAASGAAGASVRAIAQEAGVSPGLVGHYFGAVDALVAATYEYVDGKVAEALDEAVANAGPGPRARLEAFVTASFAPPIADPALLATWIAFWSLVTARADIARQHDEQYAGYRARLETLLGDCGVAPQARRRQAIAVTALVDGLWLELCLSPGCFSAEDARDIARSFLASIIS</sequence>
<accession>Q2G7R2</accession>
<keyword evidence="8" id="KW-1185">Reference proteome</keyword>
<dbReference type="InterPro" id="IPR009057">
    <property type="entry name" value="Homeodomain-like_sf"/>
</dbReference>
<evidence type="ECO:0000256" key="1">
    <source>
        <dbReference type="ARBA" id="ARBA00022491"/>
    </source>
</evidence>
<dbReference type="InterPro" id="IPR039538">
    <property type="entry name" value="BetI_C"/>
</dbReference>
<evidence type="ECO:0000256" key="5">
    <source>
        <dbReference type="PROSITE-ProRule" id="PRU00335"/>
    </source>
</evidence>
<evidence type="ECO:0000256" key="4">
    <source>
        <dbReference type="ARBA" id="ARBA00023163"/>
    </source>
</evidence>
<dbReference type="InterPro" id="IPR001647">
    <property type="entry name" value="HTH_TetR"/>
</dbReference>
<dbReference type="SUPFAM" id="SSF48498">
    <property type="entry name" value="Tetracyclin repressor-like, C-terminal domain"/>
    <property type="match status" value="1"/>
</dbReference>
<protein>
    <submittedName>
        <fullName evidence="7">Transcriptional regulator, TetR family</fullName>
    </submittedName>
</protein>
<evidence type="ECO:0000313" key="7">
    <source>
        <dbReference type="EMBL" id="ABD26111.1"/>
    </source>
</evidence>
<dbReference type="AlphaFoldDB" id="Q2G7R2"/>
<evidence type="ECO:0000256" key="2">
    <source>
        <dbReference type="ARBA" id="ARBA00023015"/>
    </source>
</evidence>
<dbReference type="STRING" id="279238.Saro_1671"/>
<dbReference type="Pfam" id="PF13977">
    <property type="entry name" value="TetR_C_6"/>
    <property type="match status" value="1"/>
</dbReference>
<dbReference type="Proteomes" id="UP000009134">
    <property type="component" value="Chromosome"/>
</dbReference>
<organism evidence="7 8">
    <name type="scientific">Novosphingobium aromaticivorans (strain ATCC 700278 / DSM 12444 / CCUG 56034 / CIP 105152 / NBRC 16084 / F199)</name>
    <dbReference type="NCBI Taxonomy" id="279238"/>
    <lineage>
        <taxon>Bacteria</taxon>
        <taxon>Pseudomonadati</taxon>
        <taxon>Pseudomonadota</taxon>
        <taxon>Alphaproteobacteria</taxon>
        <taxon>Sphingomonadales</taxon>
        <taxon>Sphingomonadaceae</taxon>
        <taxon>Novosphingobium</taxon>
    </lineage>
</organism>
<dbReference type="InterPro" id="IPR036271">
    <property type="entry name" value="Tet_transcr_reg_TetR-rel_C_sf"/>
</dbReference>
<dbReference type="Pfam" id="PF00440">
    <property type="entry name" value="TetR_N"/>
    <property type="match status" value="1"/>
</dbReference>
<dbReference type="RefSeq" id="WP_011445321.1">
    <property type="nucleotide sequence ID" value="NC_007794.1"/>
</dbReference>
<gene>
    <name evidence="7" type="ordered locus">Saro_1671</name>
</gene>
<feature type="domain" description="HTH tetR-type" evidence="6">
    <location>
        <begin position="16"/>
        <end position="76"/>
    </location>
</feature>
<proteinExistence type="predicted"/>
<dbReference type="PANTHER" id="PTHR30055">
    <property type="entry name" value="HTH-TYPE TRANSCRIPTIONAL REGULATOR RUTR"/>
    <property type="match status" value="1"/>
</dbReference>
<dbReference type="KEGG" id="nar:Saro_1671"/>
<dbReference type="Gene3D" id="1.10.357.10">
    <property type="entry name" value="Tetracycline Repressor, domain 2"/>
    <property type="match status" value="1"/>
</dbReference>
<dbReference type="GO" id="GO:0003700">
    <property type="term" value="F:DNA-binding transcription factor activity"/>
    <property type="evidence" value="ECO:0007669"/>
    <property type="project" value="TreeGrafter"/>
</dbReference>
<evidence type="ECO:0000256" key="3">
    <source>
        <dbReference type="ARBA" id="ARBA00023125"/>
    </source>
</evidence>
<name>Q2G7R2_NOVAD</name>
<dbReference type="PANTHER" id="PTHR30055:SF234">
    <property type="entry name" value="HTH-TYPE TRANSCRIPTIONAL REGULATOR BETI"/>
    <property type="match status" value="1"/>
</dbReference>
<keyword evidence="4" id="KW-0804">Transcription</keyword>
<evidence type="ECO:0000259" key="6">
    <source>
        <dbReference type="PROSITE" id="PS50977"/>
    </source>
</evidence>
<keyword evidence="1" id="KW-0678">Repressor</keyword>
<dbReference type="HOGENOM" id="CLU_069356_15_4_5"/>
<reference evidence="8" key="1">
    <citation type="submission" date="2006-01" db="EMBL/GenBank/DDBJ databases">
        <title>Complete sequence of Novosphingobium aromaticivorans DSM 12444.</title>
        <authorList>
            <consortium name="US DOE Joint Genome Institute"/>
            <person name="Copeland A."/>
            <person name="Lucas S."/>
            <person name="Lapidus A."/>
            <person name="Barry K."/>
            <person name="Detter J.C."/>
            <person name="Glavina T."/>
            <person name="Hammon N."/>
            <person name="Israni S."/>
            <person name="Pitluck S."/>
            <person name="Chain P."/>
            <person name="Malfatti S."/>
            <person name="Shin M."/>
            <person name="Vergez L."/>
            <person name="Schmutz J."/>
            <person name="Larimer F."/>
            <person name="Land M."/>
            <person name="Kyrpides N."/>
            <person name="Ivanova N."/>
            <person name="Fredrickson J."/>
            <person name="Balkwill D."/>
            <person name="Romine M.F."/>
            <person name="Richardson P."/>
        </authorList>
    </citation>
    <scope>NUCLEOTIDE SEQUENCE [LARGE SCALE GENOMIC DNA]</scope>
    <source>
        <strain evidence="8">ATCC 700278 / DSM 12444 / CCUG 56034 / CIP 105152 / NBRC 16084 / F199</strain>
    </source>
</reference>
<keyword evidence="2" id="KW-0805">Transcription regulation</keyword>
<evidence type="ECO:0000313" key="8">
    <source>
        <dbReference type="Proteomes" id="UP000009134"/>
    </source>
</evidence>
<dbReference type="EMBL" id="CP000248">
    <property type="protein sequence ID" value="ABD26111.1"/>
    <property type="molecule type" value="Genomic_DNA"/>
</dbReference>
<dbReference type="SUPFAM" id="SSF46689">
    <property type="entry name" value="Homeodomain-like"/>
    <property type="match status" value="1"/>
</dbReference>
<dbReference type="PROSITE" id="PS50977">
    <property type="entry name" value="HTH_TETR_2"/>
    <property type="match status" value="1"/>
</dbReference>
<keyword evidence="3 5" id="KW-0238">DNA-binding</keyword>
<dbReference type="eggNOG" id="COG3226">
    <property type="taxonomic scope" value="Bacteria"/>
</dbReference>
<feature type="DNA-binding region" description="H-T-H motif" evidence="5">
    <location>
        <begin position="39"/>
        <end position="58"/>
    </location>
</feature>
<dbReference type="InterPro" id="IPR050109">
    <property type="entry name" value="HTH-type_TetR-like_transc_reg"/>
</dbReference>